<accession>A0A0N1PIW3</accession>
<dbReference type="PANTHER" id="PTHR10009">
    <property type="entry name" value="PROTEIN YELLOW-RELATED"/>
    <property type="match status" value="1"/>
</dbReference>
<keyword evidence="7" id="KW-1185">Reference proteome</keyword>
<dbReference type="Proteomes" id="UP000053240">
    <property type="component" value="Unassembled WGS sequence"/>
</dbReference>
<comment type="similarity">
    <text evidence="2">Belongs to the major royal jelly protein family.</text>
</comment>
<dbReference type="GO" id="GO:0005576">
    <property type="term" value="C:extracellular region"/>
    <property type="evidence" value="ECO:0007669"/>
    <property type="project" value="UniProtKB-SubCell"/>
</dbReference>
<evidence type="ECO:0000313" key="7">
    <source>
        <dbReference type="Proteomes" id="UP000053240"/>
    </source>
</evidence>
<evidence type="ECO:0000256" key="3">
    <source>
        <dbReference type="ARBA" id="ARBA00022525"/>
    </source>
</evidence>
<comment type="subcellular location">
    <subcellularLocation>
        <location evidence="1">Secreted</location>
    </subcellularLocation>
</comment>
<keyword evidence="3" id="KW-0964">Secreted</keyword>
<dbReference type="PANTHER" id="PTHR10009:SF10">
    <property type="entry name" value="L-DOPACHROME TAUTOMERASE YELLOW-F-RELATED"/>
    <property type="match status" value="1"/>
</dbReference>
<reference evidence="6 7" key="1">
    <citation type="journal article" date="2015" name="Nat. Commun.">
        <title>Outbred genome sequencing and CRISPR/Cas9 gene editing in butterflies.</title>
        <authorList>
            <person name="Li X."/>
            <person name="Fan D."/>
            <person name="Zhang W."/>
            <person name="Liu G."/>
            <person name="Zhang L."/>
            <person name="Zhao L."/>
            <person name="Fang X."/>
            <person name="Chen L."/>
            <person name="Dong Y."/>
            <person name="Chen Y."/>
            <person name="Ding Y."/>
            <person name="Zhao R."/>
            <person name="Feng M."/>
            <person name="Zhu Y."/>
            <person name="Feng Y."/>
            <person name="Jiang X."/>
            <person name="Zhu D."/>
            <person name="Xiang H."/>
            <person name="Feng X."/>
            <person name="Li S."/>
            <person name="Wang J."/>
            <person name="Zhang G."/>
            <person name="Kronforst M.R."/>
            <person name="Wang W."/>
        </authorList>
    </citation>
    <scope>NUCLEOTIDE SEQUENCE [LARGE SCALE GENOMIC DNA]</scope>
    <source>
        <strain evidence="6">Ya'a_city_454_Pm</strain>
        <tissue evidence="6">Whole body</tissue>
    </source>
</reference>
<keyword evidence="4" id="KW-0732">Signal</keyword>
<evidence type="ECO:0000256" key="4">
    <source>
        <dbReference type="ARBA" id="ARBA00022729"/>
    </source>
</evidence>
<dbReference type="InterPro" id="IPR011042">
    <property type="entry name" value="6-blade_b-propeller_TolB-like"/>
</dbReference>
<sequence length="656" mass="75611">MKLKKKNLRDNSSTDYELSATKKDNITDADKFFIQYNNVPIGLEVYRDRVFVTVPRRRHGIPSTLNYVKRSGNKSPALKPYPDTKSRNKFISVYRPRVDVCGRLWMVDTGHLEVPGERKQIQPPAIIVYDLKTDQQLFRYELKSTDLVNERSSAGLTSITVDVDKKSCNDAYAYINDLATEGMVVFSLKNMDSWRFSHRSFVHDDRAMNFTAAGYVINWKDGLFSITLTDPDVNGKRKAIYHPLVSTEEFAIDTEFLKDNKTFLGHNTKKREVSRSRQMEFLRLCLPLHYPAYPSGFRLLQDRFADDVSDARSKRESDIVFFDDKEEDTREWNQGPPELPSENNEGTTTVRPVDEQGRFFVQYNNVPMGVERVGDRLFVTVPRRRYGIPSTLNYIDLTKDSNTRSPSLKPYPSIRRSRDLTSVYRTRADECGRLWMVDTGLLEIPGSPQQVQQPAIVIYDLRTDQQILRYSFKNTDIPAANTPTGQRFQWGDGIFSITLTQPGKDGCRTAYFHPLVSFQEFSVSTCVLKNRTASSDDNFWSRFSEVGFRGQDSQCTMHGYHDNSRVVFFAEVGRDAISCWHSARMLSPNNVVILAQDRQRMSYPSDLHVTNDEVWVMANTLPRFGYSRLDTNEYNFYIYRGQVKDLIRGTACDNIM</sequence>
<evidence type="ECO:0000256" key="2">
    <source>
        <dbReference type="ARBA" id="ARBA00009127"/>
    </source>
</evidence>
<name>A0A0N1PIW3_PAPMA</name>
<feature type="region of interest" description="Disordered" evidence="5">
    <location>
        <begin position="326"/>
        <end position="348"/>
    </location>
</feature>
<dbReference type="EMBL" id="KQ460736">
    <property type="protein sequence ID" value="KPJ12592.1"/>
    <property type="molecule type" value="Genomic_DNA"/>
</dbReference>
<dbReference type="InterPro" id="IPR017996">
    <property type="entry name" value="MRJP/yellow-related"/>
</dbReference>
<evidence type="ECO:0000313" key="6">
    <source>
        <dbReference type="EMBL" id="KPJ12592.1"/>
    </source>
</evidence>
<dbReference type="Pfam" id="PF03022">
    <property type="entry name" value="MRJP"/>
    <property type="match status" value="3"/>
</dbReference>
<dbReference type="FunCoup" id="A0A0N1PIW3">
    <property type="interactions" value="33"/>
</dbReference>
<organism evidence="6 7">
    <name type="scientific">Papilio machaon</name>
    <name type="common">Old World swallowtail butterfly</name>
    <dbReference type="NCBI Taxonomy" id="76193"/>
    <lineage>
        <taxon>Eukaryota</taxon>
        <taxon>Metazoa</taxon>
        <taxon>Ecdysozoa</taxon>
        <taxon>Arthropoda</taxon>
        <taxon>Hexapoda</taxon>
        <taxon>Insecta</taxon>
        <taxon>Pterygota</taxon>
        <taxon>Neoptera</taxon>
        <taxon>Endopterygota</taxon>
        <taxon>Lepidoptera</taxon>
        <taxon>Glossata</taxon>
        <taxon>Ditrysia</taxon>
        <taxon>Papilionoidea</taxon>
        <taxon>Papilionidae</taxon>
        <taxon>Papilioninae</taxon>
        <taxon>Papilio</taxon>
    </lineage>
</organism>
<gene>
    <name evidence="6" type="ORF">RR48_02225</name>
</gene>
<protein>
    <submittedName>
        <fullName evidence="6">Protein yellow</fullName>
    </submittedName>
</protein>
<dbReference type="AlphaFoldDB" id="A0A0N1PIW3"/>
<dbReference type="Gene3D" id="2.120.10.30">
    <property type="entry name" value="TolB, C-terminal domain"/>
    <property type="match status" value="3"/>
</dbReference>
<proteinExistence type="inferred from homology"/>
<evidence type="ECO:0000256" key="1">
    <source>
        <dbReference type="ARBA" id="ARBA00004613"/>
    </source>
</evidence>
<evidence type="ECO:0000256" key="5">
    <source>
        <dbReference type="SAM" id="MobiDB-lite"/>
    </source>
</evidence>
<dbReference type="InParanoid" id="A0A0N1PIW3"/>